<name>A0A1M7ME85_9BACI</name>
<keyword evidence="1" id="KW-1133">Transmembrane helix</keyword>
<keyword evidence="1" id="KW-0812">Transmembrane</keyword>
<dbReference type="EMBL" id="FRCZ01000002">
    <property type="protein sequence ID" value="SHM89127.1"/>
    <property type="molecule type" value="Genomic_DNA"/>
</dbReference>
<sequence>MWKKITIVIAIIACIGAISLLILKGIVKPSLDESVKIEEQYEDFIVHIRIEKTEEGFQVLRSIEYIGKEDIMVRHRTPLTQVTINADNAVFTGSPISKQMEPGLQYHPQEPLKFPSLDKGVHKVYVHTQFFIEEKRIDIKTKSEIKFN</sequence>
<accession>A0A1M7ME85</accession>
<dbReference type="Proteomes" id="UP000184184">
    <property type="component" value="Unassembled WGS sequence"/>
</dbReference>
<dbReference type="AlphaFoldDB" id="A0A1M7ME85"/>
<keyword evidence="1" id="KW-0472">Membrane</keyword>
<protein>
    <submittedName>
        <fullName evidence="2">Uncharacterized protein</fullName>
    </submittedName>
</protein>
<proteinExistence type="predicted"/>
<gene>
    <name evidence="2" type="ORF">SAMN05216179_1180</name>
</gene>
<evidence type="ECO:0000313" key="2">
    <source>
        <dbReference type="EMBL" id="SHM89127.1"/>
    </source>
</evidence>
<dbReference type="RefSeq" id="WP_073200654.1">
    <property type="nucleotide sequence ID" value="NZ_FRCZ01000002.1"/>
</dbReference>
<reference evidence="2 3" key="1">
    <citation type="submission" date="2016-11" db="EMBL/GenBank/DDBJ databases">
        <authorList>
            <person name="Jaros S."/>
            <person name="Januszkiewicz K."/>
            <person name="Wedrychowicz H."/>
        </authorList>
    </citation>
    <scope>NUCLEOTIDE SEQUENCE [LARGE SCALE GENOMIC DNA]</scope>
    <source>
        <strain evidence="2 3">CGMCC 1.10681</strain>
    </source>
</reference>
<organism evidence="2 3">
    <name type="scientific">Gracilibacillus kekensis</name>
    <dbReference type="NCBI Taxonomy" id="1027249"/>
    <lineage>
        <taxon>Bacteria</taxon>
        <taxon>Bacillati</taxon>
        <taxon>Bacillota</taxon>
        <taxon>Bacilli</taxon>
        <taxon>Bacillales</taxon>
        <taxon>Bacillaceae</taxon>
        <taxon>Gracilibacillus</taxon>
    </lineage>
</organism>
<feature type="transmembrane region" description="Helical" evidence="1">
    <location>
        <begin position="6"/>
        <end position="27"/>
    </location>
</feature>
<dbReference type="OrthoDB" id="2969671at2"/>
<dbReference type="STRING" id="1027249.SAMN05216179_1180"/>
<evidence type="ECO:0000256" key="1">
    <source>
        <dbReference type="SAM" id="Phobius"/>
    </source>
</evidence>
<evidence type="ECO:0000313" key="3">
    <source>
        <dbReference type="Proteomes" id="UP000184184"/>
    </source>
</evidence>
<keyword evidence="3" id="KW-1185">Reference proteome</keyword>